<evidence type="ECO:0000259" key="8">
    <source>
        <dbReference type="PROSITE" id="PS51379"/>
    </source>
</evidence>
<proteinExistence type="predicted"/>
<evidence type="ECO:0000256" key="3">
    <source>
        <dbReference type="ARBA" id="ARBA00023002"/>
    </source>
</evidence>
<dbReference type="OrthoDB" id="9800445at2"/>
<dbReference type="STRING" id="1123360.thalar_02888"/>
<dbReference type="GO" id="GO:0022904">
    <property type="term" value="P:respiratory electron transport chain"/>
    <property type="evidence" value="ECO:0007669"/>
    <property type="project" value="InterPro"/>
</dbReference>
<evidence type="ECO:0000256" key="4">
    <source>
        <dbReference type="ARBA" id="ARBA00023004"/>
    </source>
</evidence>
<dbReference type="SUPFAM" id="SSF81342">
    <property type="entry name" value="Transmembrane di-heme cytochromes"/>
    <property type="match status" value="1"/>
</dbReference>
<dbReference type="InterPro" id="IPR016174">
    <property type="entry name" value="Di-haem_cyt_TM"/>
</dbReference>
<evidence type="ECO:0000256" key="1">
    <source>
        <dbReference type="ARBA" id="ARBA00011649"/>
    </source>
</evidence>
<dbReference type="eggNOG" id="COG1290">
    <property type="taxonomic scope" value="Bacteria"/>
</dbReference>
<reference evidence="10" key="1">
    <citation type="journal article" date="2013" name="Stand. Genomic Sci.">
        <title>Genome sequence of the Litoreibacter arenae type strain (DSM 19593(T)), a member of the Roseobacter clade isolated from sea sand.</title>
        <authorList>
            <person name="Riedel T."/>
            <person name="Fiebig A."/>
            <person name="Petersen J."/>
            <person name="Gronow S."/>
            <person name="Kyrpides N.C."/>
            <person name="Goker M."/>
            <person name="Klenk H.P."/>
        </authorList>
    </citation>
    <scope>NUCLEOTIDE SEQUENCE [LARGE SCALE GENOMIC DNA]</scope>
    <source>
        <strain evidence="10">DSM 19593</strain>
    </source>
</reference>
<keyword evidence="5" id="KW-0411">Iron-sulfur</keyword>
<dbReference type="PATRIC" id="fig|1123360.3.peg.2862"/>
<dbReference type="GO" id="GO:0016020">
    <property type="term" value="C:membrane"/>
    <property type="evidence" value="ECO:0007669"/>
    <property type="project" value="InterPro"/>
</dbReference>
<dbReference type="eggNOG" id="COG1145">
    <property type="taxonomic scope" value="Bacteria"/>
</dbReference>
<dbReference type="Gene3D" id="1.20.810.10">
    <property type="entry name" value="Cytochrome Bc1 Complex, Chain C"/>
    <property type="match status" value="1"/>
</dbReference>
<dbReference type="InterPro" id="IPR017900">
    <property type="entry name" value="4Fe4S_Fe_S_CS"/>
</dbReference>
<dbReference type="HOGENOM" id="CLU_519533_0_0_5"/>
<evidence type="ECO:0000259" key="7">
    <source>
        <dbReference type="PROSITE" id="PS51002"/>
    </source>
</evidence>
<dbReference type="InterPro" id="IPR027387">
    <property type="entry name" value="Cytb/b6-like_sf"/>
</dbReference>
<feature type="domain" description="Cytochrome b/b6 N-terminal region profile" evidence="7">
    <location>
        <begin position="1"/>
        <end position="213"/>
    </location>
</feature>
<dbReference type="PROSITE" id="PS51379">
    <property type="entry name" value="4FE4S_FER_2"/>
    <property type="match status" value="2"/>
</dbReference>
<accession>S9QB39</accession>
<dbReference type="GO" id="GO:0016491">
    <property type="term" value="F:oxidoreductase activity"/>
    <property type="evidence" value="ECO:0007669"/>
    <property type="project" value="UniProtKB-KW"/>
</dbReference>
<evidence type="ECO:0000256" key="6">
    <source>
        <dbReference type="SAM" id="Phobius"/>
    </source>
</evidence>
<keyword evidence="3" id="KW-0560">Oxidoreductase</keyword>
<keyword evidence="6" id="KW-1133">Transmembrane helix</keyword>
<organism evidence="9 10">
    <name type="scientific">Litoreibacter arenae DSM 19593</name>
    <dbReference type="NCBI Taxonomy" id="1123360"/>
    <lineage>
        <taxon>Bacteria</taxon>
        <taxon>Pseudomonadati</taxon>
        <taxon>Pseudomonadota</taxon>
        <taxon>Alphaproteobacteria</taxon>
        <taxon>Rhodobacterales</taxon>
        <taxon>Roseobacteraceae</taxon>
        <taxon>Litoreibacter</taxon>
    </lineage>
</organism>
<dbReference type="AlphaFoldDB" id="S9QB39"/>
<dbReference type="InterPro" id="IPR003813">
    <property type="entry name" value="MvhD/FlpD"/>
</dbReference>
<comment type="subunit">
    <text evidence="1">The main subunits of complex b-c1 are: cytochrome b, cytochrome c1 and the Rieske protein.</text>
</comment>
<dbReference type="Pfam" id="PF12838">
    <property type="entry name" value="Fer4_7"/>
    <property type="match status" value="1"/>
</dbReference>
<keyword evidence="4" id="KW-0408">Iron</keyword>
<dbReference type="PANTHER" id="PTHR19271">
    <property type="entry name" value="CYTOCHROME B"/>
    <property type="match status" value="1"/>
</dbReference>
<evidence type="ECO:0000256" key="2">
    <source>
        <dbReference type="ARBA" id="ARBA00022723"/>
    </source>
</evidence>
<feature type="domain" description="4Fe-4S ferredoxin-type" evidence="8">
    <location>
        <begin position="292"/>
        <end position="321"/>
    </location>
</feature>
<dbReference type="GO" id="GO:0046872">
    <property type="term" value="F:metal ion binding"/>
    <property type="evidence" value="ECO:0007669"/>
    <property type="project" value="UniProtKB-KW"/>
</dbReference>
<dbReference type="RefSeq" id="WP_021102238.1">
    <property type="nucleotide sequence ID" value="NZ_KE557314.1"/>
</dbReference>
<dbReference type="SUPFAM" id="SSF54862">
    <property type="entry name" value="4Fe-4S ferredoxins"/>
    <property type="match status" value="1"/>
</dbReference>
<dbReference type="GO" id="GO:0051536">
    <property type="term" value="F:iron-sulfur cluster binding"/>
    <property type="evidence" value="ECO:0007669"/>
    <property type="project" value="UniProtKB-KW"/>
</dbReference>
<feature type="transmembrane region" description="Helical" evidence="6">
    <location>
        <begin position="213"/>
        <end position="234"/>
    </location>
</feature>
<dbReference type="Gene3D" id="3.30.70.20">
    <property type="match status" value="1"/>
</dbReference>
<dbReference type="Proteomes" id="UP000015351">
    <property type="component" value="Unassembled WGS sequence"/>
</dbReference>
<name>S9QB39_9RHOB</name>
<evidence type="ECO:0000256" key="5">
    <source>
        <dbReference type="ARBA" id="ARBA00023014"/>
    </source>
</evidence>
<dbReference type="PANTHER" id="PTHR19271:SF16">
    <property type="entry name" value="CYTOCHROME B"/>
    <property type="match status" value="1"/>
</dbReference>
<dbReference type="InterPro" id="IPR017896">
    <property type="entry name" value="4Fe4S_Fe-S-bd"/>
</dbReference>
<evidence type="ECO:0000313" key="9">
    <source>
        <dbReference type="EMBL" id="EPX77167.1"/>
    </source>
</evidence>
<protein>
    <submittedName>
        <fullName evidence="9">Cytochrome b subunit of the bc complex</fullName>
    </submittedName>
</protein>
<dbReference type="Pfam" id="PF02662">
    <property type="entry name" value="FlpD"/>
    <property type="match status" value="1"/>
</dbReference>
<dbReference type="Pfam" id="PF00033">
    <property type="entry name" value="Cytochrome_B"/>
    <property type="match status" value="1"/>
</dbReference>
<feature type="domain" description="4Fe-4S ferredoxin-type" evidence="8">
    <location>
        <begin position="329"/>
        <end position="358"/>
    </location>
</feature>
<keyword evidence="6" id="KW-0472">Membrane</keyword>
<feature type="transmembrane region" description="Helical" evidence="6">
    <location>
        <begin position="114"/>
        <end position="138"/>
    </location>
</feature>
<feature type="transmembrane region" description="Helical" evidence="6">
    <location>
        <begin position="178"/>
        <end position="201"/>
    </location>
</feature>
<dbReference type="PROSITE" id="PS51002">
    <property type="entry name" value="CYTB_NTER"/>
    <property type="match status" value="1"/>
</dbReference>
<keyword evidence="10" id="KW-1185">Reference proteome</keyword>
<keyword evidence="6" id="KW-0812">Transmembrane</keyword>
<feature type="transmembrane region" description="Helical" evidence="6">
    <location>
        <begin position="37"/>
        <end position="56"/>
    </location>
</feature>
<sequence length="530" mass="58044">MTHGPRALLRRGFDRSERLLDRTFGPDWNPLAQLGPLGWFLFWIVTVTGVYLFIFFDTGVTDAYASVAWLSRDHWWHAGVARSLHRYASDMMVLVMFTHLIREWAMDRYRGKRWFSWVTGVPVIWFVYLSGITGYWLVWDQLAQYVATTSSELLDSLGIFAEPIARNFLAPNLLSSRFFTLLVFLHIAIPLLLLLLMWVHIQRITEARTQPPRGLAIITLGALVVGALLMPAPLGAAADLDTVPAQVDMDWFLLSLYPVIESLPAGVIWTGVLGFTVLMVGLPWLPPARSGAPAQVFLDHCNGCARCVEDCPYAAITLVPRSDGLPFTHEVEVNPARCVSCGICMGACPSSTPFRRSGGLVTGIDLPDRSLAALRAEVIAAADSVSGRGTVLTLACAHGAATGPAPGRIVLPCVAMAPPSLVDYIISRGLADGVAVAGCAERDCHNRFGVKWTLDRFARLRDPYLRKRVPRERVLTIWAGPSETPQLVTQLAAFSARLAAMPAYENLRPLQPDEAAEADEAAAAMKATAQ</sequence>
<comment type="caution">
    <text evidence="9">The sequence shown here is derived from an EMBL/GenBank/DDBJ whole genome shotgun (WGS) entry which is preliminary data.</text>
</comment>
<dbReference type="GO" id="GO:0009055">
    <property type="term" value="F:electron transfer activity"/>
    <property type="evidence" value="ECO:0007669"/>
    <property type="project" value="InterPro"/>
</dbReference>
<dbReference type="PROSITE" id="PS00198">
    <property type="entry name" value="4FE4S_FER_1"/>
    <property type="match status" value="1"/>
</dbReference>
<dbReference type="EMBL" id="AONI01000015">
    <property type="protein sequence ID" value="EPX77167.1"/>
    <property type="molecule type" value="Genomic_DNA"/>
</dbReference>
<evidence type="ECO:0000313" key="10">
    <source>
        <dbReference type="Proteomes" id="UP000015351"/>
    </source>
</evidence>
<dbReference type="eggNOG" id="COG1908">
    <property type="taxonomic scope" value="Bacteria"/>
</dbReference>
<dbReference type="InterPro" id="IPR005797">
    <property type="entry name" value="Cyt_b/b6_N"/>
</dbReference>
<keyword evidence="2" id="KW-0479">Metal-binding</keyword>
<gene>
    <name evidence="9" type="ORF">thalar_02888</name>
</gene>